<dbReference type="NCBIfam" id="NF041200">
    <property type="entry name" value="mob_BfmA_Nterm"/>
    <property type="match status" value="1"/>
</dbReference>
<dbReference type="AlphaFoldDB" id="A0A1M4Y164"/>
<sequence>MKPLHTKTYNFSAISIKSPVADHFRKFSKKVGRSHTETLESMMNFFEGNQISPNESLGPNMTTMENRLKKRINALVAIIKNIEKNQTKPTNTMLQLLFQEDKGKEESSRVDPIFEVQPLITENEELQFYRNQYDVVKQQLHFIKSDLQRLGDSVTFVKGNFGGGYLKINLTQEEFKNIINNSTHVHYHNETKNGR</sequence>
<dbReference type="OrthoDB" id="1441069at2"/>
<keyword evidence="2" id="KW-1185">Reference proteome</keyword>
<reference evidence="2" key="1">
    <citation type="submission" date="2016-11" db="EMBL/GenBank/DDBJ databases">
        <authorList>
            <person name="Varghese N."/>
            <person name="Submissions S."/>
        </authorList>
    </citation>
    <scope>NUCLEOTIDE SEQUENCE [LARGE SCALE GENOMIC DNA]</scope>
    <source>
        <strain evidence="2">DSM 17539</strain>
    </source>
</reference>
<proteinExistence type="predicted"/>
<gene>
    <name evidence="1" type="ORF">SAMN03080594_102280</name>
</gene>
<name>A0A1M4Y164_9FLAO</name>
<accession>A0A1M4Y164</accession>
<dbReference type="EMBL" id="FQUX01000002">
    <property type="protein sequence ID" value="SHE99567.1"/>
    <property type="molecule type" value="Genomic_DNA"/>
</dbReference>
<protein>
    <submittedName>
        <fullName evidence="1">Uncharacterized protein</fullName>
    </submittedName>
</protein>
<evidence type="ECO:0000313" key="2">
    <source>
        <dbReference type="Proteomes" id="UP000184406"/>
    </source>
</evidence>
<organism evidence="1 2">
    <name type="scientific">Arenibacter palladensis</name>
    <dbReference type="NCBI Taxonomy" id="237373"/>
    <lineage>
        <taxon>Bacteria</taxon>
        <taxon>Pseudomonadati</taxon>
        <taxon>Bacteroidota</taxon>
        <taxon>Flavobacteriia</taxon>
        <taxon>Flavobacteriales</taxon>
        <taxon>Flavobacteriaceae</taxon>
        <taxon>Arenibacter</taxon>
    </lineage>
</organism>
<evidence type="ECO:0000313" key="1">
    <source>
        <dbReference type="EMBL" id="SHE99567.1"/>
    </source>
</evidence>
<dbReference type="InterPro" id="IPR048012">
    <property type="entry name" value="BfmA-like_N"/>
</dbReference>
<dbReference type="RefSeq" id="WP_072861126.1">
    <property type="nucleotide sequence ID" value="NZ_FQUX01000002.1"/>
</dbReference>
<dbReference type="Proteomes" id="UP000184406">
    <property type="component" value="Unassembled WGS sequence"/>
</dbReference>